<organism evidence="2 3">
    <name type="scientific">Mucilaginibacter polytrichastri</name>
    <dbReference type="NCBI Taxonomy" id="1302689"/>
    <lineage>
        <taxon>Bacteria</taxon>
        <taxon>Pseudomonadati</taxon>
        <taxon>Bacteroidota</taxon>
        <taxon>Sphingobacteriia</taxon>
        <taxon>Sphingobacteriales</taxon>
        <taxon>Sphingobacteriaceae</taxon>
        <taxon>Mucilaginibacter</taxon>
    </lineage>
</organism>
<proteinExistence type="predicted"/>
<dbReference type="InterPro" id="IPR041700">
    <property type="entry name" value="OMP_b-brl_3"/>
</dbReference>
<comment type="caution">
    <text evidence="2">The sequence shown here is derived from an EMBL/GenBank/DDBJ whole genome shotgun (WGS) entry which is preliminary data.</text>
</comment>
<dbReference type="Proteomes" id="UP000186720">
    <property type="component" value="Unassembled WGS sequence"/>
</dbReference>
<dbReference type="Pfam" id="PF14905">
    <property type="entry name" value="OMP_b-brl_3"/>
    <property type="match status" value="1"/>
</dbReference>
<reference evidence="2 3" key="1">
    <citation type="submission" date="2016-11" db="EMBL/GenBank/DDBJ databases">
        <title>Whole Genome Sequencing of Mucilaginibacter polytrichastri RG4-7(T) isolated from the moss sample.</title>
        <authorList>
            <person name="Li Y."/>
        </authorList>
    </citation>
    <scope>NUCLEOTIDE SEQUENCE [LARGE SCALE GENOMIC DNA]</scope>
    <source>
        <strain evidence="2 3">RG4-7</strain>
    </source>
</reference>
<sequence>MESCILCEQIAKLKHSHMIPKFVFKWLKETGSGYLRGGDNFNIRVQDGPAYKMLCAKCEQSFGNEETFFASRIFYPIVNEEAREFAYDERFFSFVVSVIGGYNLTVYYTTTHDLFTNVTQQDNIKNLFYTSYQNLGLSSNLGSTLTAAFHPAAWWDMNFVLDGFYQHEASKYLQGSYNRHNFSYDGMMNQSFMINKNC</sequence>
<evidence type="ECO:0000259" key="1">
    <source>
        <dbReference type="Pfam" id="PF14905"/>
    </source>
</evidence>
<keyword evidence="3" id="KW-1185">Reference proteome</keyword>
<protein>
    <recommendedName>
        <fullName evidence="1">Outer membrane protein beta-barrel domain-containing protein</fullName>
    </recommendedName>
</protein>
<evidence type="ECO:0000313" key="2">
    <source>
        <dbReference type="EMBL" id="OKS88034.1"/>
    </source>
</evidence>
<dbReference type="EMBL" id="MPPL01000001">
    <property type="protein sequence ID" value="OKS88034.1"/>
    <property type="molecule type" value="Genomic_DNA"/>
</dbReference>
<dbReference type="OrthoDB" id="5518417at2"/>
<evidence type="ECO:0000313" key="3">
    <source>
        <dbReference type="Proteomes" id="UP000186720"/>
    </source>
</evidence>
<feature type="domain" description="Outer membrane protein beta-barrel" evidence="1">
    <location>
        <begin position="100"/>
        <end position="197"/>
    </location>
</feature>
<name>A0A1Q6A1Y9_9SPHI</name>
<dbReference type="STRING" id="1302689.RG47T_3498"/>
<dbReference type="AlphaFoldDB" id="A0A1Q6A1Y9"/>
<gene>
    <name evidence="2" type="ORF">RG47T_3498</name>
</gene>
<accession>A0A1Q6A1Y9</accession>